<dbReference type="EMBL" id="CACRXK020007050">
    <property type="protein sequence ID" value="CAB4011163.1"/>
    <property type="molecule type" value="Genomic_DNA"/>
</dbReference>
<gene>
    <name evidence="1" type="ORF">PACLA_8A011378</name>
</gene>
<dbReference type="PANTHER" id="PTHR31751">
    <property type="entry name" value="SI:CH211-108C17.2-RELATED-RELATED"/>
    <property type="match status" value="1"/>
</dbReference>
<evidence type="ECO:0000313" key="2">
    <source>
        <dbReference type="Proteomes" id="UP001152795"/>
    </source>
</evidence>
<dbReference type="Proteomes" id="UP001152795">
    <property type="component" value="Unassembled WGS sequence"/>
</dbReference>
<sequence>MYYVFFNLPEKHPKEFGNHFHALDVWHKSIKLLKKLAKAPKVKNCEAVAEWSEAIRNHFWFVRIVMVMKRNNSCFGVLHHIAGEHEWADGECTCGPLVATEVGKTCLDKNSKAFKEIHKVVLDQRFLKSFHQYVTFRHTNKLENFNSMLLKYAPKRVGYQ</sequence>
<evidence type="ECO:0000313" key="1">
    <source>
        <dbReference type="EMBL" id="CAB4011163.1"/>
    </source>
</evidence>
<reference evidence="1" key="1">
    <citation type="submission" date="2020-04" db="EMBL/GenBank/DDBJ databases">
        <authorList>
            <person name="Alioto T."/>
            <person name="Alioto T."/>
            <person name="Gomez Garrido J."/>
        </authorList>
    </citation>
    <scope>NUCLEOTIDE SEQUENCE</scope>
    <source>
        <strain evidence="1">A484AB</strain>
    </source>
</reference>
<name>A0A7D9EID1_PARCT</name>
<protein>
    <submittedName>
        <fullName evidence="1">Uncharacterized protein</fullName>
    </submittedName>
</protein>
<accession>A0A7D9EID1</accession>
<dbReference type="PANTHER" id="PTHR31751:SF7">
    <property type="entry name" value="THAP-TYPE DOMAIN-CONTAINING PROTEIN"/>
    <property type="match status" value="1"/>
</dbReference>
<dbReference type="AlphaFoldDB" id="A0A7D9EID1"/>
<keyword evidence="2" id="KW-1185">Reference proteome</keyword>
<comment type="caution">
    <text evidence="1">The sequence shown here is derived from an EMBL/GenBank/DDBJ whole genome shotgun (WGS) entry which is preliminary data.</text>
</comment>
<dbReference type="OrthoDB" id="5976191at2759"/>
<proteinExistence type="predicted"/>
<organism evidence="1 2">
    <name type="scientific">Paramuricea clavata</name>
    <name type="common">Red gorgonian</name>
    <name type="synonym">Violescent sea-whip</name>
    <dbReference type="NCBI Taxonomy" id="317549"/>
    <lineage>
        <taxon>Eukaryota</taxon>
        <taxon>Metazoa</taxon>
        <taxon>Cnidaria</taxon>
        <taxon>Anthozoa</taxon>
        <taxon>Octocorallia</taxon>
        <taxon>Malacalcyonacea</taxon>
        <taxon>Plexauridae</taxon>
        <taxon>Paramuricea</taxon>
    </lineage>
</organism>